<protein>
    <recommendedName>
        <fullName evidence="3">DinB-like domain-containing protein</fullName>
    </recommendedName>
</protein>
<sequence length="189" mass="21850">MPIRSALKEQYHAALAMMEDCVAKCPDDLWTTPSRSDPYEDAPGRCCTRSFWRIAFHGIYFTHLYMGQSVEDFEPPTNLLMGVREDFKGLWDKSWDLDPFEIPEGVEPVSMEEMIQYLRWVDSRVDPTLDGLDLDSQESGIPWYKKFPKLNHELLTLRHLQGHVGQLSELLMAREIDSDWVSRVKPSGA</sequence>
<dbReference type="Proteomes" id="UP000662873">
    <property type="component" value="Chromosome"/>
</dbReference>
<dbReference type="EMBL" id="AP021858">
    <property type="protein sequence ID" value="BBO22582.1"/>
    <property type="molecule type" value="Genomic_DNA"/>
</dbReference>
<dbReference type="KEGG" id="npy:NPRO_01770"/>
<name>A0A809RSA1_9BACT</name>
<evidence type="ECO:0008006" key="3">
    <source>
        <dbReference type="Google" id="ProtNLM"/>
    </source>
</evidence>
<dbReference type="AlphaFoldDB" id="A0A809RSA1"/>
<dbReference type="InterPro" id="IPR034660">
    <property type="entry name" value="DinB/YfiT-like"/>
</dbReference>
<accession>A0A809RSA1</accession>
<dbReference type="SUPFAM" id="SSF109854">
    <property type="entry name" value="DinB/YfiT-like putative metalloenzymes"/>
    <property type="match status" value="1"/>
</dbReference>
<evidence type="ECO:0000313" key="2">
    <source>
        <dbReference type="Proteomes" id="UP000662873"/>
    </source>
</evidence>
<reference evidence="1" key="1">
    <citation type="journal article" name="DNA Res.">
        <title>The physiological potential of anammox bacteria as revealed by their core genome structure.</title>
        <authorList>
            <person name="Okubo T."/>
            <person name="Toyoda A."/>
            <person name="Fukuhara K."/>
            <person name="Uchiyama I."/>
            <person name="Harigaya Y."/>
            <person name="Kuroiwa M."/>
            <person name="Suzuki T."/>
            <person name="Murakami Y."/>
            <person name="Suwa Y."/>
            <person name="Takami H."/>
        </authorList>
    </citation>
    <scope>NUCLEOTIDE SEQUENCE</scope>
    <source>
        <strain evidence="1">317325-2</strain>
    </source>
</reference>
<organism evidence="1 2">
    <name type="scientific">Candidatus Nitrosymbiomonas proteolyticus</name>
    <dbReference type="NCBI Taxonomy" id="2608984"/>
    <lineage>
        <taxon>Bacteria</taxon>
        <taxon>Bacillati</taxon>
        <taxon>Armatimonadota</taxon>
        <taxon>Armatimonadota incertae sedis</taxon>
        <taxon>Candidatus Nitrosymbiomonas</taxon>
    </lineage>
</organism>
<gene>
    <name evidence="1" type="ORF">NPRO_01770</name>
</gene>
<evidence type="ECO:0000313" key="1">
    <source>
        <dbReference type="EMBL" id="BBO22582.1"/>
    </source>
</evidence>
<proteinExistence type="predicted"/>